<feature type="domain" description="FAD-binding" evidence="1">
    <location>
        <begin position="5"/>
        <end position="83"/>
    </location>
</feature>
<dbReference type="InterPro" id="IPR002938">
    <property type="entry name" value="FAD-bd"/>
</dbReference>
<sequence length="101" mass="10591">MSKVYDVVIVGGGPAGSAAALFCARKGLEVCLIEKAQFPRDKICGDAISGKSMTILKELELLEEVVALPSAKIEAITFGNPDHDTVTIPLLGDKRQGIPPG</sequence>
<gene>
    <name evidence="2" type="ORF">ENL21_05695</name>
</gene>
<dbReference type="PANTHER" id="PTHR42685">
    <property type="entry name" value="GERANYLGERANYL DIPHOSPHATE REDUCTASE"/>
    <property type="match status" value="1"/>
</dbReference>
<feature type="non-terminal residue" evidence="2">
    <location>
        <position position="101"/>
    </location>
</feature>
<organism evidence="2">
    <name type="scientific">Caldithrix abyssi</name>
    <dbReference type="NCBI Taxonomy" id="187145"/>
    <lineage>
        <taxon>Bacteria</taxon>
        <taxon>Pseudomonadati</taxon>
        <taxon>Calditrichota</taxon>
        <taxon>Calditrichia</taxon>
        <taxon>Calditrichales</taxon>
        <taxon>Calditrichaceae</taxon>
        <taxon>Caldithrix</taxon>
    </lineage>
</organism>
<dbReference type="Pfam" id="PF01494">
    <property type="entry name" value="FAD_binding_3"/>
    <property type="match status" value="1"/>
</dbReference>
<dbReference type="AlphaFoldDB" id="A0A7V5LJ90"/>
<dbReference type="InterPro" id="IPR036188">
    <property type="entry name" value="FAD/NAD-bd_sf"/>
</dbReference>
<dbReference type="PANTHER" id="PTHR42685:SF22">
    <property type="entry name" value="CONDITIONED MEDIUM FACTOR RECEPTOR 1"/>
    <property type="match status" value="1"/>
</dbReference>
<evidence type="ECO:0000313" key="2">
    <source>
        <dbReference type="EMBL" id="HHE55256.1"/>
    </source>
</evidence>
<dbReference type="EMBL" id="DRTD01000420">
    <property type="protein sequence ID" value="HHE55256.1"/>
    <property type="molecule type" value="Genomic_DNA"/>
</dbReference>
<dbReference type="Proteomes" id="UP000886111">
    <property type="component" value="Unassembled WGS sequence"/>
</dbReference>
<protein>
    <submittedName>
        <fullName evidence="2">FAD-dependent oxidoreductase</fullName>
    </submittedName>
</protein>
<dbReference type="Gene3D" id="3.50.50.60">
    <property type="entry name" value="FAD/NAD(P)-binding domain"/>
    <property type="match status" value="1"/>
</dbReference>
<name>A0A7V5LJ90_CALAY</name>
<proteinExistence type="predicted"/>
<dbReference type="InterPro" id="IPR050407">
    <property type="entry name" value="Geranylgeranyl_reductase"/>
</dbReference>
<evidence type="ECO:0000259" key="1">
    <source>
        <dbReference type="Pfam" id="PF01494"/>
    </source>
</evidence>
<dbReference type="GO" id="GO:0071949">
    <property type="term" value="F:FAD binding"/>
    <property type="evidence" value="ECO:0007669"/>
    <property type="project" value="InterPro"/>
</dbReference>
<dbReference type="SUPFAM" id="SSF51905">
    <property type="entry name" value="FAD/NAD(P)-binding domain"/>
    <property type="match status" value="1"/>
</dbReference>
<comment type="caution">
    <text evidence="2">The sequence shown here is derived from an EMBL/GenBank/DDBJ whole genome shotgun (WGS) entry which is preliminary data.</text>
</comment>
<reference evidence="2" key="1">
    <citation type="journal article" date="2020" name="mSystems">
        <title>Genome- and Community-Level Interaction Insights into Carbon Utilization and Element Cycling Functions of Hydrothermarchaeota in Hydrothermal Sediment.</title>
        <authorList>
            <person name="Zhou Z."/>
            <person name="Liu Y."/>
            <person name="Xu W."/>
            <person name="Pan J."/>
            <person name="Luo Z.H."/>
            <person name="Li M."/>
        </authorList>
    </citation>
    <scope>NUCLEOTIDE SEQUENCE [LARGE SCALE GENOMIC DNA]</scope>
    <source>
        <strain evidence="2">HyVt-76</strain>
    </source>
</reference>
<accession>A0A7V5LJ90</accession>